<dbReference type="Proteomes" id="UP000240904">
    <property type="component" value="Unassembled WGS sequence"/>
</dbReference>
<comment type="caution">
    <text evidence="1">The sequence shown here is derived from an EMBL/GenBank/DDBJ whole genome shotgun (WGS) entry which is preliminary data.</text>
</comment>
<dbReference type="EMBL" id="PYMC01000018">
    <property type="protein sequence ID" value="PSW02561.1"/>
    <property type="molecule type" value="Genomic_DNA"/>
</dbReference>
<dbReference type="AlphaFoldDB" id="A0A2T3MTG8"/>
<name>A0A2T3MTG8_9GAMM</name>
<protein>
    <submittedName>
        <fullName evidence="1">Uncharacterized protein</fullName>
    </submittedName>
</protein>
<gene>
    <name evidence="1" type="ORF">C9I89_18755</name>
</gene>
<sequence>MLFDLQKAIAKQSGQLSAPTQGKPLMATAIVSPNVANMSPPQHPAITEKSPLSPLSPHPTGLNLVEHIDGECLPTHHYRAEEFHGYGSDTEWIAKKLRQAAPSKRPQLAEEYSKHYLIAFTEEQVVIKKEGRARFQANKWLRKAICNMQSPFY</sequence>
<reference evidence="1 2" key="1">
    <citation type="submission" date="2018-03" db="EMBL/GenBank/DDBJ databases">
        <title>Whole genome sequencing of Histamine producing bacteria.</title>
        <authorList>
            <person name="Butler K."/>
        </authorList>
    </citation>
    <scope>NUCLEOTIDE SEQUENCE [LARGE SCALE GENOMIC DNA]</scope>
    <source>
        <strain evidence="1 2">DSM 16190</strain>
    </source>
</reference>
<evidence type="ECO:0000313" key="2">
    <source>
        <dbReference type="Proteomes" id="UP000240904"/>
    </source>
</evidence>
<proteinExistence type="predicted"/>
<accession>A0A2T3MTG8</accession>
<evidence type="ECO:0000313" key="1">
    <source>
        <dbReference type="EMBL" id="PSW02561.1"/>
    </source>
</evidence>
<keyword evidence="2" id="KW-1185">Reference proteome</keyword>
<dbReference type="RefSeq" id="WP_107284855.1">
    <property type="nucleotide sequence ID" value="NZ_PYMC01000018.1"/>
</dbReference>
<organism evidence="1 2">
    <name type="scientific">Photobacterium lipolyticum</name>
    <dbReference type="NCBI Taxonomy" id="266810"/>
    <lineage>
        <taxon>Bacteria</taxon>
        <taxon>Pseudomonadati</taxon>
        <taxon>Pseudomonadota</taxon>
        <taxon>Gammaproteobacteria</taxon>
        <taxon>Vibrionales</taxon>
        <taxon>Vibrionaceae</taxon>
        <taxon>Photobacterium</taxon>
    </lineage>
</organism>